<keyword evidence="4" id="KW-1185">Reference proteome</keyword>
<proteinExistence type="predicted"/>
<keyword evidence="2" id="KW-1133">Transmembrane helix</keyword>
<keyword evidence="2" id="KW-0812">Transmembrane</keyword>
<dbReference type="Proteomes" id="UP000572817">
    <property type="component" value="Unassembled WGS sequence"/>
</dbReference>
<keyword evidence="2" id="KW-0472">Membrane</keyword>
<feature type="transmembrane region" description="Helical" evidence="2">
    <location>
        <begin position="413"/>
        <end position="434"/>
    </location>
</feature>
<dbReference type="PANTHER" id="PTHR37544">
    <property type="entry name" value="SPRAY-RELATED"/>
    <property type="match status" value="1"/>
</dbReference>
<feature type="transmembrane region" description="Helical" evidence="2">
    <location>
        <begin position="37"/>
        <end position="58"/>
    </location>
</feature>
<gene>
    <name evidence="3" type="ORF">GTA08_BOTSDO13174</name>
</gene>
<dbReference type="AlphaFoldDB" id="A0A8H4J5A1"/>
<evidence type="ECO:0000313" key="3">
    <source>
        <dbReference type="EMBL" id="KAF4311088.1"/>
    </source>
</evidence>
<evidence type="ECO:0000313" key="4">
    <source>
        <dbReference type="Proteomes" id="UP000572817"/>
    </source>
</evidence>
<dbReference type="InterPro" id="IPR021840">
    <property type="entry name" value="DUF3433"/>
</dbReference>
<feature type="transmembrane region" description="Helical" evidence="2">
    <location>
        <begin position="363"/>
        <end position="389"/>
    </location>
</feature>
<organism evidence="3 4">
    <name type="scientific">Botryosphaeria dothidea</name>
    <dbReference type="NCBI Taxonomy" id="55169"/>
    <lineage>
        <taxon>Eukaryota</taxon>
        <taxon>Fungi</taxon>
        <taxon>Dikarya</taxon>
        <taxon>Ascomycota</taxon>
        <taxon>Pezizomycotina</taxon>
        <taxon>Dothideomycetes</taxon>
        <taxon>Dothideomycetes incertae sedis</taxon>
        <taxon>Botryosphaeriales</taxon>
        <taxon>Botryosphaeriaceae</taxon>
        <taxon>Botryosphaeria</taxon>
    </lineage>
</organism>
<evidence type="ECO:0000256" key="2">
    <source>
        <dbReference type="SAM" id="Phobius"/>
    </source>
</evidence>
<feature type="transmembrane region" description="Helical" evidence="2">
    <location>
        <begin position="638"/>
        <end position="664"/>
    </location>
</feature>
<accession>A0A8H4J5A1</accession>
<feature type="transmembrane region" description="Helical" evidence="2">
    <location>
        <begin position="531"/>
        <end position="557"/>
    </location>
</feature>
<reference evidence="3" key="1">
    <citation type="submission" date="2020-04" db="EMBL/GenBank/DDBJ databases">
        <title>Genome Assembly and Annotation of Botryosphaeria dothidea sdau 11-99, a Latent Pathogen of Apple Fruit Ring Rot in China.</title>
        <authorList>
            <person name="Yu C."/>
            <person name="Diao Y."/>
            <person name="Lu Q."/>
            <person name="Zhao J."/>
            <person name="Cui S."/>
            <person name="Peng C."/>
            <person name="He B."/>
            <person name="Liu H."/>
        </authorList>
    </citation>
    <scope>NUCLEOTIDE SEQUENCE [LARGE SCALE GENOMIC DNA]</scope>
    <source>
        <strain evidence="3">Sdau11-99</strain>
    </source>
</reference>
<dbReference type="OrthoDB" id="3945330at2759"/>
<dbReference type="Pfam" id="PF11915">
    <property type="entry name" value="DUF3433"/>
    <property type="match status" value="2"/>
</dbReference>
<dbReference type="PANTHER" id="PTHR37544:SF3">
    <property type="entry name" value="SPRAY"/>
    <property type="match status" value="1"/>
</dbReference>
<evidence type="ECO:0000256" key="1">
    <source>
        <dbReference type="SAM" id="MobiDB-lite"/>
    </source>
</evidence>
<feature type="transmembrane region" description="Helical" evidence="2">
    <location>
        <begin position="670"/>
        <end position="694"/>
    </location>
</feature>
<feature type="region of interest" description="Disordered" evidence="1">
    <location>
        <begin position="1"/>
        <end position="24"/>
    </location>
</feature>
<sequence length="771" mass="82498">MQAVGHYSGVPQDEPAREYQSQNLPKKHHVPVPVKTATLLGFCAVTVSIFSLVLWTALPGNRRDDGDLHRRHELPIVKHYIRATSDPSADNASAPITSDVVVITPSTTQTSDEGGVTATTNPDAFVPLKPTTTITAGSTTSDAFIPLDPSPAETESTATSAFIPLDPSEKTATAPGTTALGTTAPDAFIPLGPSGSPVTKPTAGTFVITTNVPGGTAMVAATITGTLRPSEPLLFTATGSNIPGGTLVITKSDPLVANPTATAKNSGGTANSADTIPPGDSFDIYDGRFTIGHYFLGAYFPTLLAVVYGMLWNTILAGITEITPFLQLTRPGGASAKESLFLEYQNASLWHLLVSSIKHHNGLVFAGTMATLIITAAIALAAEVFYIGISGTCRETGKGSDCTRYLGINRNLAWAECGMLLIILVVVAFVIFAMRKRSTGLFAEATSIAGIATLMSNPQAVALIREALEDRRFLGSSRETTFGIGRSYDEASGWTYGFTVLEKTKTTESKDAGIIMFEEDLVKESSNVLPFLLLPAMIIVFELILLGLLTIILYYWFNGSPSALEDFMNSQTFGPKLMMSCFGIVIRIWWSEISRAVHTIEPYHRLVLGQATPRESLLAPTSSHAVSTIFTALTRRHFFAAFVALLAILSEVLIVTLAAIPFNLAILLDAFRISVFISVGIIGLMIATLPFVLLRYKDSLIGPPGCIADTVKLLMNPGNEVVHALGGMGGLKRAERDSAIEGLRRRYRLAEQSGTHPAKLHIVFEHADWVG</sequence>
<name>A0A8H4J5A1_9PEZI</name>
<comment type="caution">
    <text evidence="3">The sequence shown here is derived from an EMBL/GenBank/DDBJ whole genome shotgun (WGS) entry which is preliminary data.</text>
</comment>
<dbReference type="EMBL" id="WWBZ02000011">
    <property type="protein sequence ID" value="KAF4311088.1"/>
    <property type="molecule type" value="Genomic_DNA"/>
</dbReference>
<protein>
    <submittedName>
        <fullName evidence="3">Uncharacterized protein</fullName>
    </submittedName>
</protein>